<dbReference type="Pfam" id="PF05739">
    <property type="entry name" value="SNARE"/>
    <property type="match status" value="1"/>
</dbReference>
<dbReference type="GO" id="GO:0005484">
    <property type="term" value="F:SNAP receptor activity"/>
    <property type="evidence" value="ECO:0007669"/>
    <property type="project" value="TreeGrafter"/>
</dbReference>
<evidence type="ECO:0000256" key="5">
    <source>
        <dbReference type="SAM" id="Phobius"/>
    </source>
</evidence>
<dbReference type="PROSITE" id="PS50192">
    <property type="entry name" value="T_SNARE"/>
    <property type="match status" value="1"/>
</dbReference>
<keyword evidence="5" id="KW-0812">Transmembrane</keyword>
<evidence type="ECO:0000313" key="7">
    <source>
        <dbReference type="EMBL" id="CAG9321742.1"/>
    </source>
</evidence>
<protein>
    <recommendedName>
        <fullName evidence="6">t-SNARE coiled-coil homology domain-containing protein</fullName>
    </recommendedName>
</protein>
<accession>A0AAU9J0X7</accession>
<feature type="domain" description="T-SNARE coiled-coil homology" evidence="6">
    <location>
        <begin position="195"/>
        <end position="257"/>
    </location>
</feature>
<keyword evidence="8" id="KW-1185">Reference proteome</keyword>
<feature type="coiled-coil region" evidence="4">
    <location>
        <begin position="38"/>
        <end position="109"/>
    </location>
</feature>
<dbReference type="GO" id="GO:0005886">
    <property type="term" value="C:plasma membrane"/>
    <property type="evidence" value="ECO:0007669"/>
    <property type="project" value="TreeGrafter"/>
</dbReference>
<dbReference type="GO" id="GO:0012505">
    <property type="term" value="C:endomembrane system"/>
    <property type="evidence" value="ECO:0007669"/>
    <property type="project" value="TreeGrafter"/>
</dbReference>
<dbReference type="SMART" id="SM00397">
    <property type="entry name" value="t_SNARE"/>
    <property type="match status" value="1"/>
</dbReference>
<dbReference type="AlphaFoldDB" id="A0AAU9J0X7"/>
<dbReference type="Proteomes" id="UP001162131">
    <property type="component" value="Unassembled WGS sequence"/>
</dbReference>
<dbReference type="PANTHER" id="PTHR19957:SF307">
    <property type="entry name" value="PROTEIN SSO1-RELATED"/>
    <property type="match status" value="1"/>
</dbReference>
<evidence type="ECO:0000256" key="3">
    <source>
        <dbReference type="ARBA" id="ARBA00022448"/>
    </source>
</evidence>
<evidence type="ECO:0000256" key="1">
    <source>
        <dbReference type="ARBA" id="ARBA00004211"/>
    </source>
</evidence>
<dbReference type="EMBL" id="CAJZBQ010000029">
    <property type="protein sequence ID" value="CAG9321742.1"/>
    <property type="molecule type" value="Genomic_DNA"/>
</dbReference>
<dbReference type="InterPro" id="IPR010989">
    <property type="entry name" value="SNARE"/>
</dbReference>
<name>A0AAU9J0X7_9CILI</name>
<sequence length="292" mass="33839">MLDRLQDFKNFRDNSNAEIPLIPKQEDEGATGPFMLHIRKAQESIDRVRVNNNNIRQLREELNRSVRTEQEIEINNRLKENLRESNKELNAVRDVIEGLSKEIDEVRSQNDIESRMKITMHATLARQFQDALAETEKTEAAFWQAARNKTSNQLRMVDQNIDDATIERCLEDPAQAQMIVNKQMMGAHHEIISMVHNIEDRLEDIKMLENNVNIMHRMFLDMAALVHSQGEILNSIETHVEKATDFVKKAEKNLTEAKRHQEKTRWRKCCLLVIALVILIIVVVPATTATKL</sequence>
<dbReference type="CDD" id="cd15848">
    <property type="entry name" value="SNARE_syntaxin1-like"/>
    <property type="match status" value="1"/>
</dbReference>
<keyword evidence="5" id="KW-0472">Membrane</keyword>
<dbReference type="Gene3D" id="1.20.5.110">
    <property type="match status" value="1"/>
</dbReference>
<organism evidence="7 8">
    <name type="scientific">Blepharisma stoltei</name>
    <dbReference type="NCBI Taxonomy" id="1481888"/>
    <lineage>
        <taxon>Eukaryota</taxon>
        <taxon>Sar</taxon>
        <taxon>Alveolata</taxon>
        <taxon>Ciliophora</taxon>
        <taxon>Postciliodesmatophora</taxon>
        <taxon>Heterotrichea</taxon>
        <taxon>Heterotrichida</taxon>
        <taxon>Blepharismidae</taxon>
        <taxon>Blepharisma</taxon>
    </lineage>
</organism>
<keyword evidence="5" id="KW-1133">Transmembrane helix</keyword>
<comment type="caution">
    <text evidence="7">The sequence shown here is derived from an EMBL/GenBank/DDBJ whole genome shotgun (WGS) entry which is preliminary data.</text>
</comment>
<dbReference type="Gene3D" id="1.20.58.70">
    <property type="match status" value="1"/>
</dbReference>
<comment type="similarity">
    <text evidence="2">Belongs to the syntaxin family.</text>
</comment>
<proteinExistence type="inferred from homology"/>
<evidence type="ECO:0000256" key="4">
    <source>
        <dbReference type="SAM" id="Coils"/>
    </source>
</evidence>
<dbReference type="GO" id="GO:0006886">
    <property type="term" value="P:intracellular protein transport"/>
    <property type="evidence" value="ECO:0007669"/>
    <property type="project" value="TreeGrafter"/>
</dbReference>
<dbReference type="SUPFAM" id="SSF47661">
    <property type="entry name" value="t-snare proteins"/>
    <property type="match status" value="1"/>
</dbReference>
<dbReference type="GO" id="GO:0031201">
    <property type="term" value="C:SNARE complex"/>
    <property type="evidence" value="ECO:0007669"/>
    <property type="project" value="TreeGrafter"/>
</dbReference>
<reference evidence="7" key="1">
    <citation type="submission" date="2021-09" db="EMBL/GenBank/DDBJ databases">
        <authorList>
            <consortium name="AG Swart"/>
            <person name="Singh M."/>
            <person name="Singh A."/>
            <person name="Seah K."/>
            <person name="Emmerich C."/>
        </authorList>
    </citation>
    <scope>NUCLEOTIDE SEQUENCE</scope>
    <source>
        <strain evidence="7">ATCC30299</strain>
    </source>
</reference>
<dbReference type="FunFam" id="1.20.5.110:FF:000008">
    <property type="entry name" value="Syntaxin 132"/>
    <property type="match status" value="1"/>
</dbReference>
<keyword evidence="3" id="KW-0813">Transport</keyword>
<dbReference type="InterPro" id="IPR000727">
    <property type="entry name" value="T_SNARE_dom"/>
</dbReference>
<evidence type="ECO:0000256" key="2">
    <source>
        <dbReference type="ARBA" id="ARBA00009063"/>
    </source>
</evidence>
<comment type="subcellular location">
    <subcellularLocation>
        <location evidence="1">Membrane</location>
        <topology evidence="1">Single-pass type IV membrane protein</topology>
    </subcellularLocation>
</comment>
<gene>
    <name evidence="7" type="ORF">BSTOLATCC_MIC29653</name>
</gene>
<dbReference type="GO" id="GO:0000149">
    <property type="term" value="F:SNARE binding"/>
    <property type="evidence" value="ECO:0007669"/>
    <property type="project" value="TreeGrafter"/>
</dbReference>
<dbReference type="GO" id="GO:0006887">
    <property type="term" value="P:exocytosis"/>
    <property type="evidence" value="ECO:0007669"/>
    <property type="project" value="TreeGrafter"/>
</dbReference>
<feature type="transmembrane region" description="Helical" evidence="5">
    <location>
        <begin position="269"/>
        <end position="289"/>
    </location>
</feature>
<dbReference type="GO" id="GO:0006906">
    <property type="term" value="P:vesicle fusion"/>
    <property type="evidence" value="ECO:0007669"/>
    <property type="project" value="TreeGrafter"/>
</dbReference>
<dbReference type="InterPro" id="IPR045242">
    <property type="entry name" value="Syntaxin"/>
</dbReference>
<evidence type="ECO:0000313" key="8">
    <source>
        <dbReference type="Proteomes" id="UP001162131"/>
    </source>
</evidence>
<keyword evidence="4" id="KW-0175">Coiled coil</keyword>
<evidence type="ECO:0000259" key="6">
    <source>
        <dbReference type="PROSITE" id="PS50192"/>
    </source>
</evidence>
<dbReference type="PANTHER" id="PTHR19957">
    <property type="entry name" value="SYNTAXIN"/>
    <property type="match status" value="1"/>
</dbReference>
<dbReference type="GO" id="GO:0048278">
    <property type="term" value="P:vesicle docking"/>
    <property type="evidence" value="ECO:0007669"/>
    <property type="project" value="TreeGrafter"/>
</dbReference>